<dbReference type="AlphaFoldDB" id="A0A499UL54"/>
<feature type="region of interest" description="Disordered" evidence="1">
    <location>
        <begin position="72"/>
        <end position="112"/>
    </location>
</feature>
<dbReference type="EMBL" id="AP019620">
    <property type="protein sequence ID" value="BBJ42685.1"/>
    <property type="molecule type" value="Genomic_DNA"/>
</dbReference>
<dbReference type="Proteomes" id="UP000463951">
    <property type="component" value="Chromosome"/>
</dbReference>
<proteinExistence type="predicted"/>
<evidence type="ECO:0000313" key="2">
    <source>
        <dbReference type="EMBL" id="BBJ42685.1"/>
    </source>
</evidence>
<dbReference type="Pfam" id="PF13368">
    <property type="entry name" value="Toprim_C_rpt"/>
    <property type="match status" value="2"/>
</dbReference>
<dbReference type="InterPro" id="IPR000380">
    <property type="entry name" value="Topo_IA"/>
</dbReference>
<dbReference type="GO" id="GO:0003917">
    <property type="term" value="F:DNA topoisomerase type I (single strand cut, ATP-independent) activity"/>
    <property type="evidence" value="ECO:0007669"/>
    <property type="project" value="InterPro"/>
</dbReference>
<organism evidence="2 3">
    <name type="scientific">Streptomyces antimycoticus</name>
    <dbReference type="NCBI Taxonomy" id="68175"/>
    <lineage>
        <taxon>Bacteria</taxon>
        <taxon>Bacillati</taxon>
        <taxon>Actinomycetota</taxon>
        <taxon>Actinomycetes</taxon>
        <taxon>Kitasatosporales</taxon>
        <taxon>Streptomycetaceae</taxon>
        <taxon>Streptomyces</taxon>
        <taxon>Streptomyces violaceusniger group</taxon>
    </lineage>
</organism>
<feature type="compositionally biased region" description="Basic residues" evidence="1">
    <location>
        <begin position="140"/>
        <end position="191"/>
    </location>
</feature>
<dbReference type="InterPro" id="IPR025589">
    <property type="entry name" value="Toprim_C_rpt"/>
</dbReference>
<evidence type="ECO:0000313" key="3">
    <source>
        <dbReference type="Proteomes" id="UP000463951"/>
    </source>
</evidence>
<feature type="region of interest" description="Disordered" evidence="1">
    <location>
        <begin position="132"/>
        <end position="199"/>
    </location>
</feature>
<protein>
    <recommendedName>
        <fullName evidence="4">DNA topoisomerase type IA central domain-containing protein</fullName>
    </recommendedName>
</protein>
<dbReference type="GO" id="GO:0003677">
    <property type="term" value="F:DNA binding"/>
    <property type="evidence" value="ECO:0007669"/>
    <property type="project" value="InterPro"/>
</dbReference>
<gene>
    <name evidence="2" type="ORF">SSPO_054030</name>
</gene>
<sequence length="199" mass="21215">MSLDTVTLADALKLMSLPRVVGADPEGVEITAQNGRYGPYLKKGTDSRSLESEEQLFTITLEQALAIYAQPKQRGRAAAKPPLKELGTDPVSERPVVVKDGRFGPYVTDGETNATLRRDDDVETITPERGFELLAEKRAKGPAKKTAAKKTAAKKTAAKKTATKTAAKKTAAKKTTAKKTTAKTAAKKTAAKKSSANAE</sequence>
<dbReference type="PANTHER" id="PTHR42785">
    <property type="entry name" value="DNA TOPOISOMERASE, TYPE IA, CORE"/>
    <property type="match status" value="1"/>
</dbReference>
<accession>A0A499UL54</accession>
<evidence type="ECO:0000256" key="1">
    <source>
        <dbReference type="SAM" id="MobiDB-lite"/>
    </source>
</evidence>
<name>A0A499UL54_9ACTN</name>
<reference evidence="2 3" key="1">
    <citation type="journal article" date="2020" name="Int. J. Syst. Evol. Microbiol.">
        <title>Reclassification of Streptomyces castelarensis and Streptomyces sporoclivatus as later heterotypic synonyms of Streptomyces antimycoticus.</title>
        <authorList>
            <person name="Komaki H."/>
            <person name="Tamura T."/>
        </authorList>
    </citation>
    <scope>NUCLEOTIDE SEQUENCE [LARGE SCALE GENOMIC DNA]</scope>
    <source>
        <strain evidence="2 3">NBRC 100767</strain>
    </source>
</reference>
<dbReference type="GO" id="GO:0006265">
    <property type="term" value="P:DNA topological change"/>
    <property type="evidence" value="ECO:0007669"/>
    <property type="project" value="InterPro"/>
</dbReference>
<dbReference type="PANTHER" id="PTHR42785:SF1">
    <property type="entry name" value="DNA TOPOISOMERASE"/>
    <property type="match status" value="1"/>
</dbReference>
<evidence type="ECO:0008006" key="4">
    <source>
        <dbReference type="Google" id="ProtNLM"/>
    </source>
</evidence>